<dbReference type="RefSeq" id="WP_387722992.1">
    <property type="nucleotide sequence ID" value="NZ_JBIAPI010000009.1"/>
</dbReference>
<protein>
    <submittedName>
        <fullName evidence="2">Uncharacterized protein</fullName>
    </submittedName>
</protein>
<proteinExistence type="predicted"/>
<accession>A0ABW6R0V7</accession>
<evidence type="ECO:0000313" key="2">
    <source>
        <dbReference type="EMBL" id="MFF3227157.1"/>
    </source>
</evidence>
<evidence type="ECO:0000256" key="1">
    <source>
        <dbReference type="SAM" id="MobiDB-lite"/>
    </source>
</evidence>
<gene>
    <name evidence="2" type="ORF">ACFYV7_30470</name>
</gene>
<comment type="caution">
    <text evidence="2">The sequence shown here is derived from an EMBL/GenBank/DDBJ whole genome shotgun (WGS) entry which is preliminary data.</text>
</comment>
<evidence type="ECO:0000313" key="3">
    <source>
        <dbReference type="Proteomes" id="UP001601948"/>
    </source>
</evidence>
<organism evidence="2 3">
    <name type="scientific">Nocardia suismassiliense</name>
    <dbReference type="NCBI Taxonomy" id="2077092"/>
    <lineage>
        <taxon>Bacteria</taxon>
        <taxon>Bacillati</taxon>
        <taxon>Actinomycetota</taxon>
        <taxon>Actinomycetes</taxon>
        <taxon>Mycobacteriales</taxon>
        <taxon>Nocardiaceae</taxon>
        <taxon>Nocardia</taxon>
    </lineage>
</organism>
<sequence length="138" mass="15459">MRTQDPTPDEQRFFAALQARVPDIEDWYYADDDGTLWVIASLDFLDSTGCIRDILRVDYDGVSLRGGWSPTNILGDDGVPFAEAGIETGQDGLRRDNIAPLRAAQIAAEWFITVRQGQRKPEPKTNAPRSTPRHITRS</sequence>
<keyword evidence="3" id="KW-1185">Reference proteome</keyword>
<dbReference type="EMBL" id="JBIAPI010000009">
    <property type="protein sequence ID" value="MFF3227157.1"/>
    <property type="molecule type" value="Genomic_DNA"/>
</dbReference>
<dbReference type="Proteomes" id="UP001601948">
    <property type="component" value="Unassembled WGS sequence"/>
</dbReference>
<name>A0ABW6R0V7_9NOCA</name>
<reference evidence="2 3" key="1">
    <citation type="submission" date="2024-10" db="EMBL/GenBank/DDBJ databases">
        <title>The Natural Products Discovery Center: Release of the First 8490 Sequenced Strains for Exploring Actinobacteria Biosynthetic Diversity.</title>
        <authorList>
            <person name="Kalkreuter E."/>
            <person name="Kautsar S.A."/>
            <person name="Yang D."/>
            <person name="Bader C.D."/>
            <person name="Teijaro C.N."/>
            <person name="Fluegel L."/>
            <person name="Davis C.M."/>
            <person name="Simpson J.R."/>
            <person name="Lauterbach L."/>
            <person name="Steele A.D."/>
            <person name="Gui C."/>
            <person name="Meng S."/>
            <person name="Li G."/>
            <person name="Viehrig K."/>
            <person name="Ye F."/>
            <person name="Su P."/>
            <person name="Kiefer A.F."/>
            <person name="Nichols A."/>
            <person name="Cepeda A.J."/>
            <person name="Yan W."/>
            <person name="Fan B."/>
            <person name="Jiang Y."/>
            <person name="Adhikari A."/>
            <person name="Zheng C.-J."/>
            <person name="Schuster L."/>
            <person name="Cowan T.M."/>
            <person name="Smanski M.J."/>
            <person name="Chevrette M.G."/>
            <person name="De Carvalho L.P.S."/>
            <person name="Shen B."/>
        </authorList>
    </citation>
    <scope>NUCLEOTIDE SEQUENCE [LARGE SCALE GENOMIC DNA]</scope>
    <source>
        <strain evidence="2 3">NPDC003040</strain>
    </source>
</reference>
<feature type="region of interest" description="Disordered" evidence="1">
    <location>
        <begin position="117"/>
        <end position="138"/>
    </location>
</feature>